<evidence type="ECO:0000313" key="1">
    <source>
        <dbReference type="EMBL" id="KAI5674019.1"/>
    </source>
</evidence>
<keyword evidence="2" id="KW-1185">Reference proteome</keyword>
<proteinExistence type="predicted"/>
<protein>
    <submittedName>
        <fullName evidence="1">Uncharacterized protein</fullName>
    </submittedName>
</protein>
<accession>A0ACC0BN60</accession>
<name>A0ACC0BN60_CATRO</name>
<evidence type="ECO:0000313" key="2">
    <source>
        <dbReference type="Proteomes" id="UP001060085"/>
    </source>
</evidence>
<organism evidence="1 2">
    <name type="scientific">Catharanthus roseus</name>
    <name type="common">Madagascar periwinkle</name>
    <name type="synonym">Vinca rosea</name>
    <dbReference type="NCBI Taxonomy" id="4058"/>
    <lineage>
        <taxon>Eukaryota</taxon>
        <taxon>Viridiplantae</taxon>
        <taxon>Streptophyta</taxon>
        <taxon>Embryophyta</taxon>
        <taxon>Tracheophyta</taxon>
        <taxon>Spermatophyta</taxon>
        <taxon>Magnoliopsida</taxon>
        <taxon>eudicotyledons</taxon>
        <taxon>Gunneridae</taxon>
        <taxon>Pentapetalae</taxon>
        <taxon>asterids</taxon>
        <taxon>lamiids</taxon>
        <taxon>Gentianales</taxon>
        <taxon>Apocynaceae</taxon>
        <taxon>Rauvolfioideae</taxon>
        <taxon>Vinceae</taxon>
        <taxon>Catharanthinae</taxon>
        <taxon>Catharanthus</taxon>
    </lineage>
</organism>
<dbReference type="EMBL" id="CM044703">
    <property type="protein sequence ID" value="KAI5674019.1"/>
    <property type="molecule type" value="Genomic_DNA"/>
</dbReference>
<comment type="caution">
    <text evidence="1">The sequence shown here is derived from an EMBL/GenBank/DDBJ whole genome shotgun (WGS) entry which is preliminary data.</text>
</comment>
<reference evidence="2" key="1">
    <citation type="journal article" date="2023" name="Nat. Plants">
        <title>Single-cell RNA sequencing provides a high-resolution roadmap for understanding the multicellular compartmentation of specialized metabolism.</title>
        <authorList>
            <person name="Sun S."/>
            <person name="Shen X."/>
            <person name="Li Y."/>
            <person name="Li Y."/>
            <person name="Wang S."/>
            <person name="Li R."/>
            <person name="Zhang H."/>
            <person name="Shen G."/>
            <person name="Guo B."/>
            <person name="Wei J."/>
            <person name="Xu J."/>
            <person name="St-Pierre B."/>
            <person name="Chen S."/>
            <person name="Sun C."/>
        </authorList>
    </citation>
    <scope>NUCLEOTIDE SEQUENCE [LARGE SCALE GENOMIC DNA]</scope>
</reference>
<gene>
    <name evidence="1" type="ORF">M9H77_14383</name>
</gene>
<dbReference type="Proteomes" id="UP001060085">
    <property type="component" value="Linkage Group LG03"/>
</dbReference>
<sequence>MGNKKLIAENTADRDASLYEKFKKFIVDKKKQEGETSSFGSYSQIISEEDNMASYHTNTHKEIIFLLDNKDLQWKNDPWILMSRYLDTASYAATSYKQRPYYESILKVNSCDITHFYLDTKVTNIYNFSKIIIKRIISVEEWGLSPLKEKEFILSDSKLSFKYNYWDYIDAFHRVFFL</sequence>